<name>A0A1R2AQM4_9CILI</name>
<organism evidence="1 2">
    <name type="scientific">Stentor coeruleus</name>
    <dbReference type="NCBI Taxonomy" id="5963"/>
    <lineage>
        <taxon>Eukaryota</taxon>
        <taxon>Sar</taxon>
        <taxon>Alveolata</taxon>
        <taxon>Ciliophora</taxon>
        <taxon>Postciliodesmatophora</taxon>
        <taxon>Heterotrichea</taxon>
        <taxon>Heterotrichida</taxon>
        <taxon>Stentoridae</taxon>
        <taxon>Stentor</taxon>
    </lineage>
</organism>
<sequence length="684" mass="79832">MERFDYYALLRKFPRNILFTIFDFLPTETVFLGLGLINKHFNSKSKDYQKVARTFELKYINYPLSPIFPCIENLVFHMVNTFKQVVVKLPETLINLKFLGNSPPGLMLQNIPNHLQSFKHSSYDIQDYRFNDIYINSLQTRTLKVLKVYKYSDVRVLTYLETSKLTNLEEIYLPLECNLDEATISLLLPNLGLKKISFGHALTERPDCIMNGLYLLCQIKTLRNLTFPGCCLGLGVELGKVIKALPNLEVIKFCMDTAKCNVENHIKLLNSLSGIPLKKICTSVIFSNTSHDFLSFFTTFLSSFPLLEVLKMYIHGILITGFASEVIRICKEHPSLYKFNGLPIKLLEDSKETSITLYEDLLKSRSINRNNGNLSMEIFYNYSHSLVNLREFKIKPIRSAAILIYINRITEKIRKIGYFTDMQQYFKIPKWAFTVVLMIIKERHEFRYLKLESIPNNNFFLNILEDCTYLEEYEGPYSADLLKKVNFKSIKLDMCDRTMYNIEIFNLLLSQHVEKFTLRKAYFENPIGERKFSLTPNLIELKLLQIKGKPEFIISLVESIKKNSLKTFCLDFSFLSHDDMNSFIPALQYLTTIEVLSLNFNNSVFNSSIDEVHIEFIRLLEKNISNCQQLKEFSLYIFPIPPQNHIGLYYSFLKQLCQSHLLLTKLYDVSSQNFDMDYFRSVLI</sequence>
<dbReference type="EMBL" id="MPUH01001625">
    <property type="protein sequence ID" value="OMJ66822.1"/>
    <property type="molecule type" value="Genomic_DNA"/>
</dbReference>
<evidence type="ECO:0000313" key="1">
    <source>
        <dbReference type="EMBL" id="OMJ66822.1"/>
    </source>
</evidence>
<protein>
    <recommendedName>
        <fullName evidence="3">F-box domain-containing protein</fullName>
    </recommendedName>
</protein>
<evidence type="ECO:0000313" key="2">
    <source>
        <dbReference type="Proteomes" id="UP000187209"/>
    </source>
</evidence>
<accession>A0A1R2AQM4</accession>
<comment type="caution">
    <text evidence="1">The sequence shown here is derived from an EMBL/GenBank/DDBJ whole genome shotgun (WGS) entry which is preliminary data.</text>
</comment>
<reference evidence="1 2" key="1">
    <citation type="submission" date="2016-11" db="EMBL/GenBank/DDBJ databases">
        <title>The macronuclear genome of Stentor coeruleus: a giant cell with tiny introns.</title>
        <authorList>
            <person name="Slabodnick M."/>
            <person name="Ruby J.G."/>
            <person name="Reiff S.B."/>
            <person name="Swart E.C."/>
            <person name="Gosai S."/>
            <person name="Prabakaran S."/>
            <person name="Witkowska E."/>
            <person name="Larue G.E."/>
            <person name="Fisher S."/>
            <person name="Freeman R.M."/>
            <person name="Gunawardena J."/>
            <person name="Chu W."/>
            <person name="Stover N.A."/>
            <person name="Gregory B.D."/>
            <person name="Nowacki M."/>
            <person name="Derisi J."/>
            <person name="Roy S.W."/>
            <person name="Marshall W.F."/>
            <person name="Sood P."/>
        </authorList>
    </citation>
    <scope>NUCLEOTIDE SEQUENCE [LARGE SCALE GENOMIC DNA]</scope>
    <source>
        <strain evidence="1">WM001</strain>
    </source>
</reference>
<keyword evidence="2" id="KW-1185">Reference proteome</keyword>
<evidence type="ECO:0008006" key="3">
    <source>
        <dbReference type="Google" id="ProtNLM"/>
    </source>
</evidence>
<dbReference type="Proteomes" id="UP000187209">
    <property type="component" value="Unassembled WGS sequence"/>
</dbReference>
<proteinExistence type="predicted"/>
<gene>
    <name evidence="1" type="ORF">SteCoe_36206</name>
</gene>
<dbReference type="AlphaFoldDB" id="A0A1R2AQM4"/>